<organism evidence="2 3">
    <name type="scientific">Natronobacillus azotifigens</name>
    <dbReference type="NCBI Taxonomy" id="472978"/>
    <lineage>
        <taxon>Bacteria</taxon>
        <taxon>Bacillati</taxon>
        <taxon>Bacillota</taxon>
        <taxon>Bacilli</taxon>
        <taxon>Bacillales</taxon>
        <taxon>Bacillaceae</taxon>
        <taxon>Natronobacillus</taxon>
    </lineage>
</organism>
<keyword evidence="1" id="KW-0472">Membrane</keyword>
<reference evidence="2" key="1">
    <citation type="submission" date="2022-11" db="EMBL/GenBank/DDBJ databases">
        <title>WGS of Natronobacillus azotifigens 24KS-1, an anaerobic diazotrophic haloalkaliphile from soda-rich habitats.</title>
        <authorList>
            <person name="Sorokin D.Y."/>
            <person name="Merkel A.Y."/>
        </authorList>
    </citation>
    <scope>NUCLEOTIDE SEQUENCE</scope>
    <source>
        <strain evidence="2">24KS-1</strain>
    </source>
</reference>
<protein>
    <submittedName>
        <fullName evidence="2">Uncharacterized protein</fullName>
    </submittedName>
</protein>
<name>A0A9J6RGQ3_9BACI</name>
<sequence length="124" mass="15245">MNILKDLRNKYLFIDKIINWFIDPYIRIKQEVIDLNERKKATVSKGDELKIYHLILFNLVFGLAYSILIYFIFHILVWSLFKWYVIFFEIVIILYIFILKKFHRFLCTKVRESYLENTNAQVKR</sequence>
<keyword evidence="1" id="KW-0812">Transmembrane</keyword>
<keyword evidence="1" id="KW-1133">Transmembrane helix</keyword>
<keyword evidence="3" id="KW-1185">Reference proteome</keyword>
<dbReference type="Proteomes" id="UP001084197">
    <property type="component" value="Unassembled WGS sequence"/>
</dbReference>
<feature type="transmembrane region" description="Helical" evidence="1">
    <location>
        <begin position="83"/>
        <end position="99"/>
    </location>
</feature>
<dbReference type="RefSeq" id="WP_268781388.1">
    <property type="nucleotide sequence ID" value="NZ_JAPRAT010000048.1"/>
</dbReference>
<dbReference type="AlphaFoldDB" id="A0A9J6RGQ3"/>
<comment type="caution">
    <text evidence="2">The sequence shown here is derived from an EMBL/GenBank/DDBJ whole genome shotgun (WGS) entry which is preliminary data.</text>
</comment>
<evidence type="ECO:0000313" key="2">
    <source>
        <dbReference type="EMBL" id="MCZ0704613.1"/>
    </source>
</evidence>
<accession>A0A9J6RGQ3</accession>
<proteinExistence type="predicted"/>
<evidence type="ECO:0000313" key="3">
    <source>
        <dbReference type="Proteomes" id="UP001084197"/>
    </source>
</evidence>
<feature type="transmembrane region" description="Helical" evidence="1">
    <location>
        <begin position="54"/>
        <end position="77"/>
    </location>
</feature>
<evidence type="ECO:0000256" key="1">
    <source>
        <dbReference type="SAM" id="Phobius"/>
    </source>
</evidence>
<dbReference type="EMBL" id="JAPRAT010000048">
    <property type="protein sequence ID" value="MCZ0704613.1"/>
    <property type="molecule type" value="Genomic_DNA"/>
</dbReference>
<gene>
    <name evidence="2" type="ORF">OWO01_15485</name>
</gene>